<dbReference type="EMBL" id="JAOSLC020000003">
    <property type="protein sequence ID" value="MDD7914280.1"/>
    <property type="molecule type" value="Genomic_DNA"/>
</dbReference>
<feature type="transmembrane region" description="Helical" evidence="1">
    <location>
        <begin position="23"/>
        <end position="43"/>
    </location>
</feature>
<evidence type="ECO:0000256" key="1">
    <source>
        <dbReference type="SAM" id="Phobius"/>
    </source>
</evidence>
<gene>
    <name evidence="3" type="ORF">N5A56_007535</name>
</gene>
<reference evidence="3" key="1">
    <citation type="submission" date="2023-02" db="EMBL/GenBank/DDBJ databases">
        <title>Polaribacter ponticola sp. nov., isolated from seawater.</title>
        <authorList>
            <person name="Baek J.H."/>
            <person name="Kim J.M."/>
            <person name="Choi D.G."/>
            <person name="Jeon C.O."/>
        </authorList>
    </citation>
    <scope>NUCLEOTIDE SEQUENCE</scope>
    <source>
        <strain evidence="3">MSW5</strain>
    </source>
</reference>
<evidence type="ECO:0000313" key="3">
    <source>
        <dbReference type="EMBL" id="MDD7914280.1"/>
    </source>
</evidence>
<organism evidence="3 4">
    <name type="scientific">Polaribacter ponticola</name>
    <dbReference type="NCBI Taxonomy" id="2978475"/>
    <lineage>
        <taxon>Bacteria</taxon>
        <taxon>Pseudomonadati</taxon>
        <taxon>Bacteroidota</taxon>
        <taxon>Flavobacteriia</taxon>
        <taxon>Flavobacteriales</taxon>
        <taxon>Flavobacteriaceae</taxon>
    </lineage>
</organism>
<dbReference type="RefSeq" id="WP_265724902.1">
    <property type="nucleotide sequence ID" value="NZ_JAOSLC020000003.1"/>
</dbReference>
<keyword evidence="1" id="KW-0472">Membrane</keyword>
<feature type="domain" description="2TM" evidence="2">
    <location>
        <begin position="11"/>
        <end position="99"/>
    </location>
</feature>
<feature type="transmembrane region" description="Helical" evidence="1">
    <location>
        <begin position="159"/>
        <end position="186"/>
    </location>
</feature>
<keyword evidence="1" id="KW-0812">Transmembrane</keyword>
<keyword evidence="1" id="KW-1133">Transmembrane helix</keyword>
<protein>
    <submittedName>
        <fullName evidence="3">2TM domain-containing protein</fullName>
    </submittedName>
</protein>
<proteinExistence type="predicted"/>
<sequence length="203" mass="24901">MEQNHISERYERAQKRVEEIKKFYKHLVFYLIINFIFIGRRIYKDISYGDSVIEAFTDLNNYGFFFWWGIFLIFHAAKVFGFPNLFNKDWEDRKIKEYLKEEENNNKKMESNFTQEQRFLKAQQRVKAIKGFYTHLTIYCIIISIIVFVNLRFEPHFHWFWFSAIGWGIGLFFHWLKVFGFNLLGLGKNWEERKIKKIMEEDI</sequence>
<dbReference type="Pfam" id="PF13239">
    <property type="entry name" value="2TM"/>
    <property type="match status" value="2"/>
</dbReference>
<dbReference type="Proteomes" id="UP001151478">
    <property type="component" value="Unassembled WGS sequence"/>
</dbReference>
<feature type="domain" description="2TM" evidence="2">
    <location>
        <begin position="121"/>
        <end position="200"/>
    </location>
</feature>
<dbReference type="InterPro" id="IPR025698">
    <property type="entry name" value="2TM_dom"/>
</dbReference>
<feature type="transmembrane region" description="Helical" evidence="1">
    <location>
        <begin position="132"/>
        <end position="153"/>
    </location>
</feature>
<comment type="caution">
    <text evidence="3">The sequence shown here is derived from an EMBL/GenBank/DDBJ whole genome shotgun (WGS) entry which is preliminary data.</text>
</comment>
<accession>A0ABT5S9M5</accession>
<evidence type="ECO:0000313" key="4">
    <source>
        <dbReference type="Proteomes" id="UP001151478"/>
    </source>
</evidence>
<name>A0ABT5S9M5_9FLAO</name>
<evidence type="ECO:0000259" key="2">
    <source>
        <dbReference type="Pfam" id="PF13239"/>
    </source>
</evidence>
<feature type="transmembrane region" description="Helical" evidence="1">
    <location>
        <begin position="63"/>
        <end position="86"/>
    </location>
</feature>
<keyword evidence="4" id="KW-1185">Reference proteome</keyword>